<keyword evidence="3 4" id="KW-0012">Acyltransferase</keyword>
<dbReference type="KEGG" id="pus:CKA81_01350"/>
<organism evidence="5 6">
    <name type="scientific">Pollutimonas thiosulfatoxidans</name>
    <dbReference type="NCBI Taxonomy" id="2028345"/>
    <lineage>
        <taxon>Bacteria</taxon>
        <taxon>Pseudomonadati</taxon>
        <taxon>Pseudomonadota</taxon>
        <taxon>Betaproteobacteria</taxon>
        <taxon>Burkholderiales</taxon>
        <taxon>Alcaligenaceae</taxon>
        <taxon>Pollutimonas</taxon>
    </lineage>
</organism>
<dbReference type="Gene3D" id="3.30.70.3550">
    <property type="entry name" value="Leucyl/phenylalanyl-tRNA-protein transferase, N-terminal domain"/>
    <property type="match status" value="1"/>
</dbReference>
<evidence type="ECO:0000256" key="1">
    <source>
        <dbReference type="ARBA" id="ARBA00022490"/>
    </source>
</evidence>
<evidence type="ECO:0000256" key="4">
    <source>
        <dbReference type="HAMAP-Rule" id="MF_00688"/>
    </source>
</evidence>
<dbReference type="InterPro" id="IPR042203">
    <property type="entry name" value="Leu/Phe-tRNA_Trfase_C"/>
</dbReference>
<dbReference type="GO" id="GO:0030163">
    <property type="term" value="P:protein catabolic process"/>
    <property type="evidence" value="ECO:0007669"/>
    <property type="project" value="UniProtKB-UniRule"/>
</dbReference>
<name>A0A410G8I5_9BURK</name>
<dbReference type="EMBL" id="CP022987">
    <property type="protein sequence ID" value="QAA92638.1"/>
    <property type="molecule type" value="Genomic_DNA"/>
</dbReference>
<dbReference type="RefSeq" id="WP_128353691.1">
    <property type="nucleotide sequence ID" value="NZ_CP022987.1"/>
</dbReference>
<dbReference type="SUPFAM" id="SSF55729">
    <property type="entry name" value="Acyl-CoA N-acyltransferases (Nat)"/>
    <property type="match status" value="1"/>
</dbReference>
<gene>
    <name evidence="4" type="primary">aat</name>
    <name evidence="5" type="ORF">CKA81_01350</name>
</gene>
<dbReference type="Pfam" id="PF03588">
    <property type="entry name" value="Leu_Phe_trans"/>
    <property type="match status" value="1"/>
</dbReference>
<evidence type="ECO:0000256" key="2">
    <source>
        <dbReference type="ARBA" id="ARBA00022679"/>
    </source>
</evidence>
<dbReference type="EC" id="2.3.2.6" evidence="4"/>
<dbReference type="AlphaFoldDB" id="A0A410G8I5"/>
<protein>
    <recommendedName>
        <fullName evidence="4">Leucyl/phenylalanyl-tRNA--protein transferase</fullName>
        <ecNumber evidence="4">2.3.2.6</ecNumber>
    </recommendedName>
    <alternativeName>
        <fullName evidence="4">L/F-transferase</fullName>
    </alternativeName>
    <alternativeName>
        <fullName evidence="4">Leucyltransferase</fullName>
    </alternativeName>
    <alternativeName>
        <fullName evidence="4">Phenyalanyltransferase</fullName>
    </alternativeName>
</protein>
<dbReference type="Proteomes" id="UP000283474">
    <property type="component" value="Chromosome"/>
</dbReference>
<dbReference type="OrthoDB" id="9790282at2"/>
<dbReference type="HAMAP" id="MF_00688">
    <property type="entry name" value="Leu_Phe_trans"/>
    <property type="match status" value="1"/>
</dbReference>
<comment type="subcellular location">
    <subcellularLocation>
        <location evidence="4">Cytoplasm</location>
    </subcellularLocation>
</comment>
<evidence type="ECO:0000256" key="3">
    <source>
        <dbReference type="ARBA" id="ARBA00023315"/>
    </source>
</evidence>
<evidence type="ECO:0000313" key="6">
    <source>
        <dbReference type="Proteomes" id="UP000283474"/>
    </source>
</evidence>
<dbReference type="InterPro" id="IPR042221">
    <property type="entry name" value="Leu/Phe-tRNA_Trfase_N"/>
</dbReference>
<comment type="catalytic activity">
    <reaction evidence="4">
        <text>N-terminal L-lysyl-[protein] + L-leucyl-tRNA(Leu) = N-terminal L-leucyl-L-lysyl-[protein] + tRNA(Leu) + H(+)</text>
        <dbReference type="Rhea" id="RHEA:12340"/>
        <dbReference type="Rhea" id="RHEA-COMP:9613"/>
        <dbReference type="Rhea" id="RHEA-COMP:9622"/>
        <dbReference type="Rhea" id="RHEA-COMP:12670"/>
        <dbReference type="Rhea" id="RHEA-COMP:12671"/>
        <dbReference type="ChEBI" id="CHEBI:15378"/>
        <dbReference type="ChEBI" id="CHEBI:65249"/>
        <dbReference type="ChEBI" id="CHEBI:78442"/>
        <dbReference type="ChEBI" id="CHEBI:78494"/>
        <dbReference type="ChEBI" id="CHEBI:133043"/>
        <dbReference type="EC" id="2.3.2.6"/>
    </reaction>
</comment>
<dbReference type="PANTHER" id="PTHR30098:SF2">
    <property type="entry name" value="LEUCYL_PHENYLALANYL-TRNA--PROTEIN TRANSFERASE"/>
    <property type="match status" value="1"/>
</dbReference>
<dbReference type="InterPro" id="IPR004616">
    <property type="entry name" value="Leu/Phe-tRNA_Trfase"/>
</dbReference>
<evidence type="ECO:0000313" key="5">
    <source>
        <dbReference type="EMBL" id="QAA92638.1"/>
    </source>
</evidence>
<accession>A0A410G8I5</accession>
<comment type="catalytic activity">
    <reaction evidence="4">
        <text>N-terminal L-arginyl-[protein] + L-leucyl-tRNA(Leu) = N-terminal L-leucyl-L-arginyl-[protein] + tRNA(Leu) + H(+)</text>
        <dbReference type="Rhea" id="RHEA:50416"/>
        <dbReference type="Rhea" id="RHEA-COMP:9613"/>
        <dbReference type="Rhea" id="RHEA-COMP:9622"/>
        <dbReference type="Rhea" id="RHEA-COMP:12672"/>
        <dbReference type="Rhea" id="RHEA-COMP:12673"/>
        <dbReference type="ChEBI" id="CHEBI:15378"/>
        <dbReference type="ChEBI" id="CHEBI:64719"/>
        <dbReference type="ChEBI" id="CHEBI:78442"/>
        <dbReference type="ChEBI" id="CHEBI:78494"/>
        <dbReference type="ChEBI" id="CHEBI:133044"/>
        <dbReference type="EC" id="2.3.2.6"/>
    </reaction>
</comment>
<keyword evidence="6" id="KW-1185">Reference proteome</keyword>
<dbReference type="Gene3D" id="3.40.630.70">
    <property type="entry name" value="Leucyl/phenylalanyl-tRNA-protein transferase, C-terminal domain"/>
    <property type="match status" value="1"/>
</dbReference>
<comment type="catalytic activity">
    <reaction evidence="4">
        <text>L-phenylalanyl-tRNA(Phe) + an N-terminal L-alpha-aminoacyl-[protein] = an N-terminal L-phenylalanyl-L-alpha-aminoacyl-[protein] + tRNA(Phe)</text>
        <dbReference type="Rhea" id="RHEA:43632"/>
        <dbReference type="Rhea" id="RHEA-COMP:9668"/>
        <dbReference type="Rhea" id="RHEA-COMP:9699"/>
        <dbReference type="Rhea" id="RHEA-COMP:10636"/>
        <dbReference type="Rhea" id="RHEA-COMP:10637"/>
        <dbReference type="ChEBI" id="CHEBI:78442"/>
        <dbReference type="ChEBI" id="CHEBI:78531"/>
        <dbReference type="ChEBI" id="CHEBI:78597"/>
        <dbReference type="ChEBI" id="CHEBI:83561"/>
        <dbReference type="EC" id="2.3.2.6"/>
    </reaction>
</comment>
<dbReference type="PANTHER" id="PTHR30098">
    <property type="entry name" value="LEUCYL/PHENYLALANYL-TRNA--PROTEIN TRANSFERASE"/>
    <property type="match status" value="1"/>
</dbReference>
<comment type="similarity">
    <text evidence="4">Belongs to the L/F-transferase family.</text>
</comment>
<keyword evidence="2 4" id="KW-0808">Transferase</keyword>
<dbReference type="NCBIfam" id="TIGR00667">
    <property type="entry name" value="aat"/>
    <property type="match status" value="1"/>
</dbReference>
<dbReference type="InterPro" id="IPR016181">
    <property type="entry name" value="Acyl_CoA_acyltransferase"/>
</dbReference>
<comment type="function">
    <text evidence="4">Functions in the N-end rule pathway of protein degradation where it conjugates Leu, Phe and, less efficiently, Met from aminoacyl-tRNAs to the N-termini of proteins containing an N-terminal arginine or lysine.</text>
</comment>
<proteinExistence type="inferred from homology"/>
<keyword evidence="1 4" id="KW-0963">Cytoplasm</keyword>
<sequence>MSGLIWLDDTDPFPDPAAALPEGLVAAGGRLSIERLTEAYARGIFPWFNDGDPILWWSPDPRMVLACADLKISHSLAKKRRQVARTEQYADARVKVTTDIAFASVIAGCAGRRQTQDGTWISPAIQAAYTAWHRAGVAHSIETWVDGELAGGLYGVCMGRFFFGESMFARVSDASKLALTYLVDFLSIRGITHIDCQQQTAHLASMGARPVGRSDFLALLKRTVHGESPPWQPGQILAGGRLAPLA</sequence>
<dbReference type="GO" id="GO:0008914">
    <property type="term" value="F:leucyl-tRNA--protein transferase activity"/>
    <property type="evidence" value="ECO:0007669"/>
    <property type="project" value="UniProtKB-UniRule"/>
</dbReference>
<dbReference type="GO" id="GO:0005737">
    <property type="term" value="C:cytoplasm"/>
    <property type="evidence" value="ECO:0007669"/>
    <property type="project" value="UniProtKB-SubCell"/>
</dbReference>
<reference evidence="5 6" key="1">
    <citation type="submission" date="2017-08" db="EMBL/GenBank/DDBJ databases">
        <authorList>
            <person name="Park S.-J."/>
            <person name="Kim H."/>
        </authorList>
    </citation>
    <scope>NUCLEOTIDE SEQUENCE [LARGE SCALE GENOMIC DNA]</scope>
    <source>
        <strain evidence="6">ye3</strain>
    </source>
</reference>